<feature type="signal peptide" evidence="4">
    <location>
        <begin position="1"/>
        <end position="23"/>
    </location>
</feature>
<protein>
    <recommendedName>
        <fullName evidence="7">O-fucosyltransferase family protein</fullName>
    </recommendedName>
</protein>
<dbReference type="EMBL" id="CALNXI010001235">
    <property type="protein sequence ID" value="CAH3161255.1"/>
    <property type="molecule type" value="Genomic_DNA"/>
</dbReference>
<accession>A0ABN8QBH9</accession>
<name>A0ABN8QBH9_9CNID</name>
<reference evidence="5 6" key="1">
    <citation type="submission" date="2022-05" db="EMBL/GenBank/DDBJ databases">
        <authorList>
            <consortium name="Genoscope - CEA"/>
            <person name="William W."/>
        </authorList>
    </citation>
    <scope>NUCLEOTIDE SEQUENCE [LARGE SCALE GENOMIC DNA]</scope>
</reference>
<feature type="chain" id="PRO_5047084257" description="O-fucosyltransferase family protein" evidence="4">
    <location>
        <begin position="24"/>
        <end position="418"/>
    </location>
</feature>
<feature type="non-terminal residue" evidence="5">
    <location>
        <position position="418"/>
    </location>
</feature>
<keyword evidence="1" id="KW-0808">Transferase</keyword>
<evidence type="ECO:0008006" key="7">
    <source>
        <dbReference type="Google" id="ProtNLM"/>
    </source>
</evidence>
<keyword evidence="6" id="KW-1185">Reference proteome</keyword>
<evidence type="ECO:0000256" key="3">
    <source>
        <dbReference type="ARBA" id="ARBA00023277"/>
    </source>
</evidence>
<evidence type="ECO:0000313" key="6">
    <source>
        <dbReference type="Proteomes" id="UP001159427"/>
    </source>
</evidence>
<comment type="caution">
    <text evidence="5">The sequence shown here is derived from an EMBL/GenBank/DDBJ whole genome shotgun (WGS) entry which is preliminary data.</text>
</comment>
<evidence type="ECO:0000256" key="4">
    <source>
        <dbReference type="SAM" id="SignalP"/>
    </source>
</evidence>
<dbReference type="InterPro" id="IPR045130">
    <property type="entry name" value="OFUT2-like"/>
</dbReference>
<keyword evidence="4" id="KW-0732">Signal</keyword>
<dbReference type="PANTHER" id="PTHR13398">
    <property type="entry name" value="GDP-FUCOSE PROTEIN O-FUCOSYLTRANSFERASE 2"/>
    <property type="match status" value="1"/>
</dbReference>
<dbReference type="Proteomes" id="UP001159427">
    <property type="component" value="Unassembled WGS sequence"/>
</dbReference>
<evidence type="ECO:0000313" key="5">
    <source>
        <dbReference type="EMBL" id="CAH3161255.1"/>
    </source>
</evidence>
<dbReference type="Gene3D" id="3.40.50.11350">
    <property type="match status" value="1"/>
</dbReference>
<organism evidence="5 6">
    <name type="scientific">Porites evermanni</name>
    <dbReference type="NCBI Taxonomy" id="104178"/>
    <lineage>
        <taxon>Eukaryota</taxon>
        <taxon>Metazoa</taxon>
        <taxon>Cnidaria</taxon>
        <taxon>Anthozoa</taxon>
        <taxon>Hexacorallia</taxon>
        <taxon>Scleractinia</taxon>
        <taxon>Fungiina</taxon>
        <taxon>Poritidae</taxon>
        <taxon>Porites</taxon>
    </lineage>
</organism>
<proteinExistence type="predicted"/>
<evidence type="ECO:0000256" key="1">
    <source>
        <dbReference type="ARBA" id="ARBA00022679"/>
    </source>
</evidence>
<keyword evidence="3" id="KW-0119">Carbohydrate metabolism</keyword>
<keyword evidence="2" id="KW-0294">Fucose metabolism</keyword>
<gene>
    <name evidence="5" type="ORF">PEVE_00003872</name>
</gene>
<dbReference type="PANTHER" id="PTHR13398:SF0">
    <property type="entry name" value="GDP-FUCOSE PROTEIN O-FUCOSYLTRANSFERASE 2"/>
    <property type="match status" value="1"/>
</dbReference>
<evidence type="ECO:0000256" key="2">
    <source>
        <dbReference type="ARBA" id="ARBA00023253"/>
    </source>
</evidence>
<sequence length="418" mass="47886">MGIFVIALLHVIVYPWKPPQKAGQFNFARKINEVLNGGNFVQQDDSSRQSRNMKFYIAFRYWEQLSMATNNLIALTALASYSGHQVVVPFVNDSKFFGYKMSSDDTQTLALYYNLSAFNNTLRPHGYSTLVSWETFQSVCRDKLDLLIQFSYGEEASRRQQSKEIQGLQTRFGFNISKAVRVDSGMLRSVESFLDKVVKGSKCVGIEEWRGNKEVQERASFPLPIDIHSSLSLHHVAFFNEKLLEIVDDFINKTLGSNYISHHIRTEQILKRSNGNFTTLVNCIKKQASLIKNIRARRPNYNKLFVAVDFTEFGSQSKWAREARGKASLLLKHLNELFDNMVFLQPQFYKIKDKGAVAIVEMALLASGKELFLTGGGCFQHFMAQQFMKRSPNSYDKVYGVCHDDAIDQIDFRLNQYS</sequence>